<comment type="catalytic activity">
    <reaction evidence="5">
        <text>an N-terminal L-alpha-aminoacyl-[protein] + L-arginyl-tRNA(Arg) = an N-terminal L-arginyl-L-aminoacyl-[protein] + tRNA(Arg) + H(+)</text>
        <dbReference type="Rhea" id="RHEA:10208"/>
        <dbReference type="Rhea" id="RHEA-COMP:9658"/>
        <dbReference type="Rhea" id="RHEA-COMP:9673"/>
        <dbReference type="Rhea" id="RHEA-COMP:10636"/>
        <dbReference type="Rhea" id="RHEA-COMP:10638"/>
        <dbReference type="ChEBI" id="CHEBI:15378"/>
        <dbReference type="ChEBI" id="CHEBI:78442"/>
        <dbReference type="ChEBI" id="CHEBI:78513"/>
        <dbReference type="ChEBI" id="CHEBI:78597"/>
        <dbReference type="ChEBI" id="CHEBI:83562"/>
        <dbReference type="EC" id="2.3.2.8"/>
    </reaction>
</comment>
<dbReference type="InterPro" id="IPR030700">
    <property type="entry name" value="N-end_Aminoacyl_Trfase"/>
</dbReference>
<proteinExistence type="inferred from homology"/>
<evidence type="ECO:0000313" key="9">
    <source>
        <dbReference type="EMBL" id="CAD5117517.1"/>
    </source>
</evidence>
<keyword evidence="2 5" id="KW-0808">Transferase</keyword>
<dbReference type="PANTHER" id="PTHR21367:SF1">
    <property type="entry name" value="ARGINYL-TRNA--PROTEIN TRANSFERASE 1"/>
    <property type="match status" value="1"/>
</dbReference>
<evidence type="ECO:0000256" key="3">
    <source>
        <dbReference type="ARBA" id="ARBA00022786"/>
    </source>
</evidence>
<protein>
    <recommendedName>
        <fullName evidence="5">Arginyl-tRNA--protein transferase 1</fullName>
        <shortName evidence="5">Arginyltransferase 1</shortName>
        <shortName evidence="5">R-transferase 1</shortName>
        <ecNumber evidence="5">2.3.2.8</ecNumber>
    </recommendedName>
    <alternativeName>
        <fullName evidence="5">Arginine-tRNA--protein transferase 1</fullName>
    </alternativeName>
</protein>
<dbReference type="Proteomes" id="UP000549394">
    <property type="component" value="Unassembled WGS sequence"/>
</dbReference>
<feature type="domain" description="N-end rule aminoacyl transferase C-terminal" evidence="8">
    <location>
        <begin position="211"/>
        <end position="346"/>
    </location>
</feature>
<dbReference type="InterPro" id="IPR016181">
    <property type="entry name" value="Acyl_CoA_acyltransferase"/>
</dbReference>
<keyword evidence="3 5" id="KW-0833">Ubl conjugation pathway</keyword>
<dbReference type="OrthoDB" id="74183at2759"/>
<dbReference type="InterPro" id="IPR007471">
    <property type="entry name" value="N-end_Aminoacyl_Trfase_N"/>
</dbReference>
<evidence type="ECO:0000256" key="6">
    <source>
        <dbReference type="SAM" id="MobiDB-lite"/>
    </source>
</evidence>
<keyword evidence="4 5" id="KW-0012">Acyltransferase</keyword>
<evidence type="ECO:0000256" key="5">
    <source>
        <dbReference type="PIRNR" id="PIRNR037207"/>
    </source>
</evidence>
<organism evidence="9 10">
    <name type="scientific">Dimorphilus gyrociliatus</name>
    <dbReference type="NCBI Taxonomy" id="2664684"/>
    <lineage>
        <taxon>Eukaryota</taxon>
        <taxon>Metazoa</taxon>
        <taxon>Spiralia</taxon>
        <taxon>Lophotrochozoa</taxon>
        <taxon>Annelida</taxon>
        <taxon>Polychaeta</taxon>
        <taxon>Polychaeta incertae sedis</taxon>
        <taxon>Dinophilidae</taxon>
        <taxon>Dimorphilus</taxon>
    </lineage>
</organism>
<evidence type="ECO:0000256" key="2">
    <source>
        <dbReference type="ARBA" id="ARBA00022679"/>
    </source>
</evidence>
<dbReference type="SUPFAM" id="SSF55729">
    <property type="entry name" value="Acyl-CoA N-acyltransferases (Nat)"/>
    <property type="match status" value="1"/>
</dbReference>
<sequence length="429" mass="49720">MNNRTVVQYHSSHADYSCGYCKGASNSSYGMSAYDMSVQDYQDLIDRGWRRSGTYCYKPILDKQCCPSYTIKQQSLDFSISKGQRKTIKSFNKFLNTGEIGKSFEENSGVKASNGQKQDEAKRFKSTPKPGAGPDPSKPPCRKAKERRKEEKLAKKASAASTKFEKAKKNQAKSLEELLNDISPNPKHNLKIVLVQSNMGSEEFKRTFEKSYEIYFKYQTTIHNDPPSKPSRSQFTRFLINSPLKPEVSGEVTYGSFHQQYWLDDRLIAVGVIDILPKCVSSVYLFYDPEFNFLTLGTYSALREISFVRELHAKASNIEFYYMGFYIHSCPKMRYKGQYHPSYLLCPESYSWHPIEECKRKLDQSKYSRFSNKEDRDEDATTDFSEILIYRSKRLIAFETYRQSNNTDDIKEYARHVGKKCAKRMILFK</sequence>
<feature type="region of interest" description="Disordered" evidence="6">
    <location>
        <begin position="105"/>
        <end position="168"/>
    </location>
</feature>
<comment type="function">
    <text evidence="5">Involved in the post-translational conjugation of arginine to the N-terminal aspartate or glutamate of a protein. This arginylation is required for degradation of the protein via the ubiquitin pathway.</text>
</comment>
<feature type="domain" description="N-end aminoacyl transferase N-terminal" evidence="7">
    <location>
        <begin position="16"/>
        <end position="86"/>
    </location>
</feature>
<dbReference type="GO" id="GO:0005737">
    <property type="term" value="C:cytoplasm"/>
    <property type="evidence" value="ECO:0007669"/>
    <property type="project" value="TreeGrafter"/>
</dbReference>
<evidence type="ECO:0000259" key="8">
    <source>
        <dbReference type="Pfam" id="PF04377"/>
    </source>
</evidence>
<dbReference type="Pfam" id="PF04377">
    <property type="entry name" value="ATE_C"/>
    <property type="match status" value="1"/>
</dbReference>
<evidence type="ECO:0000256" key="4">
    <source>
        <dbReference type="ARBA" id="ARBA00023315"/>
    </source>
</evidence>
<gene>
    <name evidence="9" type="ORF">DGYR_LOCUS6037</name>
</gene>
<dbReference type="GO" id="GO:0004057">
    <property type="term" value="F:arginyl-tRNA--protein transferase activity"/>
    <property type="evidence" value="ECO:0007669"/>
    <property type="project" value="UniProtKB-EC"/>
</dbReference>
<dbReference type="EC" id="2.3.2.8" evidence="5"/>
<accession>A0A7I8VMS6</accession>
<name>A0A7I8VMS6_9ANNE</name>
<dbReference type="Pfam" id="PF04376">
    <property type="entry name" value="ATE_N"/>
    <property type="match status" value="1"/>
</dbReference>
<dbReference type="InterPro" id="IPR007472">
    <property type="entry name" value="N-end_Aminoacyl_Trfase_C"/>
</dbReference>
<dbReference type="PIRSF" id="PIRSF037207">
    <property type="entry name" value="ATE1_euk"/>
    <property type="match status" value="1"/>
</dbReference>
<dbReference type="InterPro" id="IPR017137">
    <property type="entry name" value="Arg-tRNA-P_Trfase_1_euk"/>
</dbReference>
<evidence type="ECO:0000256" key="1">
    <source>
        <dbReference type="ARBA" id="ARBA00009991"/>
    </source>
</evidence>
<reference evidence="9 10" key="1">
    <citation type="submission" date="2020-08" db="EMBL/GenBank/DDBJ databases">
        <authorList>
            <person name="Hejnol A."/>
        </authorList>
    </citation>
    <scope>NUCLEOTIDE SEQUENCE [LARGE SCALE GENOMIC DNA]</scope>
</reference>
<evidence type="ECO:0000313" key="10">
    <source>
        <dbReference type="Proteomes" id="UP000549394"/>
    </source>
</evidence>
<dbReference type="AlphaFoldDB" id="A0A7I8VMS6"/>
<keyword evidence="10" id="KW-1185">Reference proteome</keyword>
<dbReference type="PANTHER" id="PTHR21367">
    <property type="entry name" value="ARGININE-TRNA-PROTEIN TRANSFERASE 1"/>
    <property type="match status" value="1"/>
</dbReference>
<comment type="similarity">
    <text evidence="1 5">Belongs to the R-transferase family.</text>
</comment>
<comment type="caution">
    <text evidence="9">The sequence shown here is derived from an EMBL/GenBank/DDBJ whole genome shotgun (WGS) entry which is preliminary data.</text>
</comment>
<dbReference type="EMBL" id="CAJFCJ010000007">
    <property type="protein sequence ID" value="CAD5117517.1"/>
    <property type="molecule type" value="Genomic_DNA"/>
</dbReference>
<evidence type="ECO:0000259" key="7">
    <source>
        <dbReference type="Pfam" id="PF04376"/>
    </source>
</evidence>